<evidence type="ECO:0000313" key="2">
    <source>
        <dbReference type="Proteomes" id="UP001357485"/>
    </source>
</evidence>
<evidence type="ECO:0000313" key="1">
    <source>
        <dbReference type="EMBL" id="KAK5240513.1"/>
    </source>
</evidence>
<reference evidence="1 2" key="1">
    <citation type="submission" date="2023-08" db="EMBL/GenBank/DDBJ databases">
        <title>Black Yeasts Isolated from many extreme environments.</title>
        <authorList>
            <person name="Coleine C."/>
            <person name="Stajich J.E."/>
            <person name="Selbmann L."/>
        </authorList>
    </citation>
    <scope>NUCLEOTIDE SEQUENCE [LARGE SCALE GENOMIC DNA]</scope>
    <source>
        <strain evidence="1 2">CCFEE 536</strain>
    </source>
</reference>
<proteinExistence type="predicted"/>
<comment type="caution">
    <text evidence="1">The sequence shown here is derived from an EMBL/GenBank/DDBJ whole genome shotgun (WGS) entry which is preliminary data.</text>
</comment>
<dbReference type="EMBL" id="JAVRRA010011231">
    <property type="protein sequence ID" value="KAK5240513.1"/>
    <property type="molecule type" value="Genomic_DNA"/>
</dbReference>
<keyword evidence="2" id="KW-1185">Reference proteome</keyword>
<protein>
    <submittedName>
        <fullName evidence="1">Uncharacterized protein</fullName>
    </submittedName>
</protein>
<dbReference type="Proteomes" id="UP001357485">
    <property type="component" value="Unassembled WGS sequence"/>
</dbReference>
<name>A0ABR0LT23_9PEZI</name>
<feature type="non-terminal residue" evidence="1">
    <location>
        <position position="1"/>
    </location>
</feature>
<sequence length="152" mass="16232">RPTHKSSTTTPSPTSKFLWPCPCRPSPPTATRTCSLKPGDAMSPALPTSPTPTCAACPCRRRWRPARVCRRRIRTRRCRCTARAAGSARNSAATTTTTTRACRSISCRMRTVRPGMGSASRGDPWVGGTGRVGTRVRARMMGVAADGGRGSA</sequence>
<organism evidence="1 2">
    <name type="scientific">Cryomyces antarcticus</name>
    <dbReference type="NCBI Taxonomy" id="329879"/>
    <lineage>
        <taxon>Eukaryota</taxon>
        <taxon>Fungi</taxon>
        <taxon>Dikarya</taxon>
        <taxon>Ascomycota</taxon>
        <taxon>Pezizomycotina</taxon>
        <taxon>Dothideomycetes</taxon>
        <taxon>Dothideomycetes incertae sedis</taxon>
        <taxon>Cryomyces</taxon>
    </lineage>
</organism>
<gene>
    <name evidence="1" type="ORF">LTR16_010541</name>
</gene>
<accession>A0ABR0LT23</accession>
<feature type="non-terminal residue" evidence="1">
    <location>
        <position position="152"/>
    </location>
</feature>